<dbReference type="GO" id="GO:0006397">
    <property type="term" value="P:mRNA processing"/>
    <property type="evidence" value="ECO:0007669"/>
    <property type="project" value="UniProtKB-KW"/>
</dbReference>
<feature type="region of interest" description="Disordered" evidence="17">
    <location>
        <begin position="586"/>
        <end position="631"/>
    </location>
</feature>
<sequence>MPAPAPVIVSPSLSLDASNSLEHASRPRKLEGYDLYRALGSPKYVVAPMVDQSELAWRRLSRKYGSQLVYTPMINAKMFVDATNKTYRSNNFDIPNGEEGAYAPSSSSNPSTFPVPCTPLPSSSFPSFPTTSPPSASAPTPESNLPQATLDALGDRPLIVQFCANDPAQLLTSARVVAPHCDAVDINLGCPQDIAKKGRYGSFLMEEWDLIFSMINILHRELDVPVTAKFRVFPTVEKTVEYAKMLERAGAQILTCHGRLREQRGQITGLADWTKIRAVKQAVKVPVFANGNILYQEDIIRCLEETGCDGVMSAEGNLYNPALFAGLPARLDTPWPPAVERLLDDPTSSTPTASSPPSPSDAIDPDAKPQPAPKRLCTQDSIPPLIDPSHPSCPQHPAYWSNVSILVRHPPAWTMALEYIHVVRSLRTRTGASAIKGHMFKILRPALCKETDLRERLGRARIGERPKDFVPRPVPDMSGQWARARVAAEGKSTEGGMKADGSDVGEKEGEKEWLWEYVQIIEELGVRMENDARTLTEGGQIPLRQLITTCPHTSLPVLPHWLCQPYFRKPAPQPVIGEDGRVVRESKAVRKDKERVGREERGRREREEEVRRGRQEDGSGEREEVPVVHGF</sequence>
<evidence type="ECO:0000313" key="19">
    <source>
        <dbReference type="EMBL" id="TEB28166.1"/>
    </source>
</evidence>
<gene>
    <name evidence="19" type="ORF">FA13DRAFT_1711985</name>
</gene>
<dbReference type="PANTHER" id="PTHR11082">
    <property type="entry name" value="TRNA-DIHYDROURIDINE SYNTHASE"/>
    <property type="match status" value="1"/>
</dbReference>
<keyword evidence="3" id="KW-0288">FMN</keyword>
<comment type="catalytic activity">
    <reaction evidence="11">
        <text>5,6-dihydrouridine(17) in tRNA + NAD(+) = uridine(17) in tRNA + NADH + H(+)</text>
        <dbReference type="Rhea" id="RHEA:53372"/>
        <dbReference type="Rhea" id="RHEA-COMP:13541"/>
        <dbReference type="Rhea" id="RHEA-COMP:13542"/>
        <dbReference type="ChEBI" id="CHEBI:15378"/>
        <dbReference type="ChEBI" id="CHEBI:57540"/>
        <dbReference type="ChEBI" id="CHEBI:57945"/>
        <dbReference type="ChEBI" id="CHEBI:65315"/>
        <dbReference type="ChEBI" id="CHEBI:74443"/>
        <dbReference type="EC" id="1.3.1.88"/>
    </reaction>
    <physiologicalReaction direction="right-to-left" evidence="11">
        <dbReference type="Rhea" id="RHEA:53374"/>
    </physiologicalReaction>
</comment>
<evidence type="ECO:0000256" key="4">
    <source>
        <dbReference type="ARBA" id="ARBA00022664"/>
    </source>
</evidence>
<evidence type="ECO:0000256" key="2">
    <source>
        <dbReference type="ARBA" id="ARBA00022630"/>
    </source>
</evidence>
<feature type="region of interest" description="Disordered" evidence="17">
    <location>
        <begin position="336"/>
        <end position="389"/>
    </location>
</feature>
<evidence type="ECO:0000256" key="12">
    <source>
        <dbReference type="ARBA" id="ARBA00047652"/>
    </source>
</evidence>
<keyword evidence="2" id="KW-0285">Flavoprotein</keyword>
<evidence type="ECO:0000256" key="14">
    <source>
        <dbReference type="ARBA" id="ARBA00048934"/>
    </source>
</evidence>
<dbReference type="Gene3D" id="3.20.20.70">
    <property type="entry name" value="Aldolase class I"/>
    <property type="match status" value="1"/>
</dbReference>
<name>A0A4Y7T1Y3_COPMI</name>
<dbReference type="Proteomes" id="UP000298030">
    <property type="component" value="Unassembled WGS sequence"/>
</dbReference>
<dbReference type="SUPFAM" id="SSF51395">
    <property type="entry name" value="FMN-linked oxidoreductases"/>
    <property type="match status" value="1"/>
</dbReference>
<dbReference type="Pfam" id="PF01207">
    <property type="entry name" value="Dus"/>
    <property type="match status" value="2"/>
</dbReference>
<evidence type="ECO:0000256" key="3">
    <source>
        <dbReference type="ARBA" id="ARBA00022643"/>
    </source>
</evidence>
<keyword evidence="5" id="KW-0819">tRNA processing</keyword>
<protein>
    <recommendedName>
        <fullName evidence="10">tRNA-dihydrouridine(16/17) synthase [NAD(P)(+)]</fullName>
        <ecNumber evidence="10">1.3.1.88</ecNumber>
    </recommendedName>
</protein>
<accession>A0A4Y7T1Y3</accession>
<proteinExistence type="inferred from homology"/>
<evidence type="ECO:0000256" key="9">
    <source>
        <dbReference type="ARBA" id="ARBA00038313"/>
    </source>
</evidence>
<dbReference type="GO" id="GO:0017150">
    <property type="term" value="F:tRNA dihydrouridine synthase activity"/>
    <property type="evidence" value="ECO:0007669"/>
    <property type="project" value="InterPro"/>
</dbReference>
<dbReference type="EMBL" id="QPFP01000034">
    <property type="protein sequence ID" value="TEB28166.1"/>
    <property type="molecule type" value="Genomic_DNA"/>
</dbReference>
<evidence type="ECO:0000256" key="10">
    <source>
        <dbReference type="ARBA" id="ARBA00038890"/>
    </source>
</evidence>
<evidence type="ECO:0000313" key="20">
    <source>
        <dbReference type="Proteomes" id="UP000298030"/>
    </source>
</evidence>
<comment type="similarity">
    <text evidence="9">Belongs to the Dus family. Dus1 subfamily.</text>
</comment>
<dbReference type="InterPro" id="IPR035587">
    <property type="entry name" value="DUS-like_FMN-bd"/>
</dbReference>
<dbReference type="EC" id="1.3.1.88" evidence="10"/>
<comment type="cofactor">
    <cofactor evidence="1">
        <name>FMN</name>
        <dbReference type="ChEBI" id="CHEBI:58210"/>
    </cofactor>
</comment>
<feature type="domain" description="DUS-like FMN-binding" evidence="18">
    <location>
        <begin position="151"/>
        <end position="328"/>
    </location>
</feature>
<comment type="catalytic activity">
    <reaction evidence="12">
        <text>5,6-dihydrouridine(16) in tRNA + NADP(+) = uridine(16) in tRNA + NADPH + H(+)</text>
        <dbReference type="Rhea" id="RHEA:53376"/>
        <dbReference type="Rhea" id="RHEA-COMP:13543"/>
        <dbReference type="Rhea" id="RHEA-COMP:13544"/>
        <dbReference type="ChEBI" id="CHEBI:15378"/>
        <dbReference type="ChEBI" id="CHEBI:57783"/>
        <dbReference type="ChEBI" id="CHEBI:58349"/>
        <dbReference type="ChEBI" id="CHEBI:65315"/>
        <dbReference type="ChEBI" id="CHEBI:74443"/>
        <dbReference type="EC" id="1.3.1.88"/>
    </reaction>
    <physiologicalReaction direction="right-to-left" evidence="12">
        <dbReference type="Rhea" id="RHEA:53378"/>
    </physiologicalReaction>
</comment>
<dbReference type="InterPro" id="IPR018517">
    <property type="entry name" value="tRNA_hU_synthase_CS"/>
</dbReference>
<dbReference type="STRING" id="71717.A0A4Y7T1Y3"/>
<reference evidence="19 20" key="1">
    <citation type="journal article" date="2019" name="Nat. Ecol. Evol.">
        <title>Megaphylogeny resolves global patterns of mushroom evolution.</title>
        <authorList>
            <person name="Varga T."/>
            <person name="Krizsan K."/>
            <person name="Foldi C."/>
            <person name="Dima B."/>
            <person name="Sanchez-Garcia M."/>
            <person name="Sanchez-Ramirez S."/>
            <person name="Szollosi G.J."/>
            <person name="Szarkandi J.G."/>
            <person name="Papp V."/>
            <person name="Albert L."/>
            <person name="Andreopoulos W."/>
            <person name="Angelini C."/>
            <person name="Antonin V."/>
            <person name="Barry K.W."/>
            <person name="Bougher N.L."/>
            <person name="Buchanan P."/>
            <person name="Buyck B."/>
            <person name="Bense V."/>
            <person name="Catcheside P."/>
            <person name="Chovatia M."/>
            <person name="Cooper J."/>
            <person name="Damon W."/>
            <person name="Desjardin D."/>
            <person name="Finy P."/>
            <person name="Geml J."/>
            <person name="Haridas S."/>
            <person name="Hughes K."/>
            <person name="Justo A."/>
            <person name="Karasinski D."/>
            <person name="Kautmanova I."/>
            <person name="Kiss B."/>
            <person name="Kocsube S."/>
            <person name="Kotiranta H."/>
            <person name="LaButti K.M."/>
            <person name="Lechner B.E."/>
            <person name="Liimatainen K."/>
            <person name="Lipzen A."/>
            <person name="Lukacs Z."/>
            <person name="Mihaltcheva S."/>
            <person name="Morgado L.N."/>
            <person name="Niskanen T."/>
            <person name="Noordeloos M.E."/>
            <person name="Ohm R.A."/>
            <person name="Ortiz-Santana B."/>
            <person name="Ovrebo C."/>
            <person name="Racz N."/>
            <person name="Riley R."/>
            <person name="Savchenko A."/>
            <person name="Shiryaev A."/>
            <person name="Soop K."/>
            <person name="Spirin V."/>
            <person name="Szebenyi C."/>
            <person name="Tomsovsky M."/>
            <person name="Tulloss R.E."/>
            <person name="Uehling J."/>
            <person name="Grigoriev I.V."/>
            <person name="Vagvolgyi C."/>
            <person name="Papp T."/>
            <person name="Martin F.M."/>
            <person name="Miettinen O."/>
            <person name="Hibbett D.S."/>
            <person name="Nagy L.G."/>
        </authorList>
    </citation>
    <scope>NUCLEOTIDE SEQUENCE [LARGE SCALE GENOMIC DNA]</scope>
    <source>
        <strain evidence="19 20">FP101781</strain>
    </source>
</reference>
<evidence type="ECO:0000256" key="6">
    <source>
        <dbReference type="ARBA" id="ARBA00022857"/>
    </source>
</evidence>
<evidence type="ECO:0000256" key="17">
    <source>
        <dbReference type="SAM" id="MobiDB-lite"/>
    </source>
</evidence>
<evidence type="ECO:0000256" key="8">
    <source>
        <dbReference type="ARBA" id="ARBA00023027"/>
    </source>
</evidence>
<dbReference type="CDD" id="cd02801">
    <property type="entry name" value="DUS_like_FMN"/>
    <property type="match status" value="1"/>
</dbReference>
<feature type="compositionally biased region" description="Low complexity" evidence="17">
    <location>
        <begin position="122"/>
        <end position="141"/>
    </location>
</feature>
<dbReference type="AlphaFoldDB" id="A0A4Y7T1Y3"/>
<comment type="catalytic activity">
    <reaction evidence="15">
        <text>a 5,6-dihydrouridine in mRNA + NADP(+) = a uridine in mRNA + NADPH + H(+)</text>
        <dbReference type="Rhea" id="RHEA:69855"/>
        <dbReference type="Rhea" id="RHEA-COMP:14658"/>
        <dbReference type="Rhea" id="RHEA-COMP:17789"/>
        <dbReference type="ChEBI" id="CHEBI:15378"/>
        <dbReference type="ChEBI" id="CHEBI:57783"/>
        <dbReference type="ChEBI" id="CHEBI:58349"/>
        <dbReference type="ChEBI" id="CHEBI:65315"/>
        <dbReference type="ChEBI" id="CHEBI:74443"/>
    </reaction>
    <physiologicalReaction direction="right-to-left" evidence="15">
        <dbReference type="Rhea" id="RHEA:69857"/>
    </physiologicalReaction>
</comment>
<dbReference type="GO" id="GO:0050660">
    <property type="term" value="F:flavin adenine dinucleotide binding"/>
    <property type="evidence" value="ECO:0007669"/>
    <property type="project" value="InterPro"/>
</dbReference>
<evidence type="ECO:0000256" key="16">
    <source>
        <dbReference type="ARBA" id="ARBA00049467"/>
    </source>
</evidence>
<evidence type="ECO:0000256" key="5">
    <source>
        <dbReference type="ARBA" id="ARBA00022694"/>
    </source>
</evidence>
<keyword evidence="4" id="KW-0507">mRNA processing</keyword>
<feature type="domain" description="DUS-like FMN-binding" evidence="18">
    <location>
        <begin position="46"/>
        <end position="88"/>
    </location>
</feature>
<comment type="caution">
    <text evidence="19">The sequence shown here is derived from an EMBL/GenBank/DDBJ whole genome shotgun (WGS) entry which is preliminary data.</text>
</comment>
<keyword evidence="8" id="KW-0520">NAD</keyword>
<evidence type="ECO:0000256" key="7">
    <source>
        <dbReference type="ARBA" id="ARBA00023002"/>
    </source>
</evidence>
<dbReference type="OrthoDB" id="272303at2759"/>
<comment type="catalytic activity">
    <reaction evidence="13">
        <text>a 5,6-dihydrouridine in mRNA + NAD(+) = a uridine in mRNA + NADH + H(+)</text>
        <dbReference type="Rhea" id="RHEA:69851"/>
        <dbReference type="Rhea" id="RHEA-COMP:14658"/>
        <dbReference type="Rhea" id="RHEA-COMP:17789"/>
        <dbReference type="ChEBI" id="CHEBI:15378"/>
        <dbReference type="ChEBI" id="CHEBI:57540"/>
        <dbReference type="ChEBI" id="CHEBI:57945"/>
        <dbReference type="ChEBI" id="CHEBI:65315"/>
        <dbReference type="ChEBI" id="CHEBI:74443"/>
    </reaction>
    <physiologicalReaction direction="right-to-left" evidence="13">
        <dbReference type="Rhea" id="RHEA:69853"/>
    </physiologicalReaction>
</comment>
<organism evidence="19 20">
    <name type="scientific">Coprinellus micaceus</name>
    <name type="common">Glistening ink-cap mushroom</name>
    <name type="synonym">Coprinus micaceus</name>
    <dbReference type="NCBI Taxonomy" id="71717"/>
    <lineage>
        <taxon>Eukaryota</taxon>
        <taxon>Fungi</taxon>
        <taxon>Dikarya</taxon>
        <taxon>Basidiomycota</taxon>
        <taxon>Agaricomycotina</taxon>
        <taxon>Agaricomycetes</taxon>
        <taxon>Agaricomycetidae</taxon>
        <taxon>Agaricales</taxon>
        <taxon>Agaricineae</taxon>
        <taxon>Psathyrellaceae</taxon>
        <taxon>Coprinellus</taxon>
    </lineage>
</organism>
<keyword evidence="6" id="KW-0521">NADP</keyword>
<evidence type="ECO:0000256" key="1">
    <source>
        <dbReference type="ARBA" id="ARBA00001917"/>
    </source>
</evidence>
<dbReference type="PROSITE" id="PS01136">
    <property type="entry name" value="UPF0034"/>
    <property type="match status" value="1"/>
</dbReference>
<dbReference type="PANTHER" id="PTHR11082:SF5">
    <property type="entry name" value="TRNA-DIHYDROURIDINE(16_17) SYNTHASE [NAD(P)(+)]-LIKE"/>
    <property type="match status" value="1"/>
</dbReference>
<feature type="region of interest" description="Disordered" evidence="17">
    <location>
        <begin position="122"/>
        <end position="148"/>
    </location>
</feature>
<comment type="catalytic activity">
    <reaction evidence="16">
        <text>5,6-dihydrouridine(17) in tRNA + NADP(+) = uridine(17) in tRNA + NADPH + H(+)</text>
        <dbReference type="Rhea" id="RHEA:53368"/>
        <dbReference type="Rhea" id="RHEA-COMP:13541"/>
        <dbReference type="Rhea" id="RHEA-COMP:13542"/>
        <dbReference type="ChEBI" id="CHEBI:15378"/>
        <dbReference type="ChEBI" id="CHEBI:57783"/>
        <dbReference type="ChEBI" id="CHEBI:58349"/>
        <dbReference type="ChEBI" id="CHEBI:65315"/>
        <dbReference type="ChEBI" id="CHEBI:74443"/>
        <dbReference type="EC" id="1.3.1.88"/>
    </reaction>
    <physiologicalReaction direction="right-to-left" evidence="16">
        <dbReference type="Rhea" id="RHEA:53370"/>
    </physiologicalReaction>
</comment>
<keyword evidence="20" id="KW-1185">Reference proteome</keyword>
<keyword evidence="7" id="KW-0560">Oxidoreductase</keyword>
<evidence type="ECO:0000259" key="18">
    <source>
        <dbReference type="Pfam" id="PF01207"/>
    </source>
</evidence>
<comment type="catalytic activity">
    <reaction evidence="14">
        <text>5,6-dihydrouridine(16) in tRNA + NAD(+) = uridine(16) in tRNA + NADH + H(+)</text>
        <dbReference type="Rhea" id="RHEA:53380"/>
        <dbReference type="Rhea" id="RHEA-COMP:13543"/>
        <dbReference type="Rhea" id="RHEA-COMP:13544"/>
        <dbReference type="ChEBI" id="CHEBI:15378"/>
        <dbReference type="ChEBI" id="CHEBI:57540"/>
        <dbReference type="ChEBI" id="CHEBI:57945"/>
        <dbReference type="ChEBI" id="CHEBI:65315"/>
        <dbReference type="ChEBI" id="CHEBI:74443"/>
        <dbReference type="EC" id="1.3.1.88"/>
    </reaction>
    <physiologicalReaction direction="right-to-left" evidence="14">
        <dbReference type="Rhea" id="RHEA:53382"/>
    </physiologicalReaction>
</comment>
<dbReference type="InterPro" id="IPR013785">
    <property type="entry name" value="Aldolase_TIM"/>
</dbReference>
<evidence type="ECO:0000256" key="11">
    <source>
        <dbReference type="ARBA" id="ARBA00047287"/>
    </source>
</evidence>
<evidence type="ECO:0000256" key="15">
    <source>
        <dbReference type="ARBA" id="ARBA00049447"/>
    </source>
</evidence>
<evidence type="ECO:0000256" key="13">
    <source>
        <dbReference type="ARBA" id="ARBA00048342"/>
    </source>
</evidence>